<sequence length="149" mass="17552">MTEGELKEKIKKMYDDGKSIRQIAAEMGMTYSKVRRMLIEQNVKFRGRIADEMVKEIIERGKKGESANKISKEMNMNFNTVLRILRKYNLVKRKRKLSPNETMKIKTDFEQGKSIYQIAKEMKISTNLVVYYLKKYGVYRPSTHELSPT</sequence>
<dbReference type="NCBIfam" id="NF040595">
    <property type="entry name" value="HTH_Cbp1"/>
    <property type="match status" value="1"/>
</dbReference>
<dbReference type="Proteomes" id="UP000322983">
    <property type="component" value="Chromosome"/>
</dbReference>
<dbReference type="STRING" id="1294262.GCA_001316085_00388"/>
<reference evidence="5" key="1">
    <citation type="submission" date="2018-09" db="EMBL/GenBank/DDBJ databases">
        <title>Complete Genome Sequencing of Sulfolobus sp. JCM 16834.</title>
        <authorList>
            <person name="Kato S."/>
            <person name="Itoh T."/>
            <person name="Ohkuma M."/>
        </authorList>
    </citation>
    <scope>NUCLEOTIDE SEQUENCE [LARGE SCALE GENOMIC DNA]</scope>
    <source>
        <strain evidence="5">IC-007</strain>
    </source>
</reference>
<evidence type="ECO:0000259" key="1">
    <source>
        <dbReference type="Pfam" id="PF19575"/>
    </source>
</evidence>
<evidence type="ECO:0000313" key="3">
    <source>
        <dbReference type="EMBL" id="BBG27088.1"/>
    </source>
</evidence>
<dbReference type="OrthoDB" id="33818at2157"/>
<evidence type="ECO:0000313" key="5">
    <source>
        <dbReference type="Proteomes" id="UP000325030"/>
    </source>
</evidence>
<dbReference type="KEGG" id="step:IC006_1641"/>
<dbReference type="Pfam" id="PF19575">
    <property type="entry name" value="HTH_58"/>
    <property type="match status" value="1"/>
</dbReference>
<dbReference type="Proteomes" id="UP000325030">
    <property type="component" value="Chromosome"/>
</dbReference>
<proteinExistence type="predicted"/>
<evidence type="ECO:0000313" key="4">
    <source>
        <dbReference type="Proteomes" id="UP000322983"/>
    </source>
</evidence>
<accession>A0A510DVS8</accession>
<dbReference type="EMBL" id="AP018930">
    <property type="protein sequence ID" value="BBG27088.1"/>
    <property type="molecule type" value="Genomic_DNA"/>
</dbReference>
<organism evidence="2 4">
    <name type="scientific">Sulfuracidifex tepidarius</name>
    <dbReference type="NCBI Taxonomy" id="1294262"/>
    <lineage>
        <taxon>Archaea</taxon>
        <taxon>Thermoproteota</taxon>
        <taxon>Thermoprotei</taxon>
        <taxon>Sulfolobales</taxon>
        <taxon>Sulfolobaceae</taxon>
        <taxon>Sulfuracidifex</taxon>
    </lineage>
</organism>
<dbReference type="GeneID" id="41717954"/>
<dbReference type="Gene3D" id="1.10.10.60">
    <property type="entry name" value="Homeodomain-like"/>
    <property type="match status" value="3"/>
</dbReference>
<reference evidence="2 4" key="2">
    <citation type="journal article" date="2020" name="Int. J. Syst. Evol. Microbiol.">
        <title>Sulfuracidifex tepidarius gen. nov., sp. nov. and transfer of Sulfolobus metallicus Huber and Stetter 1992 to the genus Sulfuracidifex as Sulfuracidifex metallicus comb. nov.</title>
        <authorList>
            <person name="Itoh T."/>
            <person name="Miura T."/>
            <person name="Sakai H.D."/>
            <person name="Kato S."/>
            <person name="Ohkuma M."/>
            <person name="Takashina T."/>
        </authorList>
    </citation>
    <scope>NUCLEOTIDE SEQUENCE [LARGE SCALE GENOMIC DNA]</scope>
    <source>
        <strain evidence="2 4">IC-006</strain>
        <strain evidence="3">IC-007</strain>
    </source>
</reference>
<dbReference type="AlphaFoldDB" id="A0A510DVS8"/>
<gene>
    <name evidence="2" type="ORF">IC006_1641</name>
    <name evidence="3" type="ORF">IC007_1618</name>
</gene>
<accession>A0A510E4V9</accession>
<dbReference type="InterPro" id="IPR045745">
    <property type="entry name" value="HTH_58_Actinobacteria-type"/>
</dbReference>
<keyword evidence="4" id="KW-1185">Reference proteome</keyword>
<feature type="domain" description="Helix-turn-helix" evidence="1">
    <location>
        <begin position="5"/>
        <end position="48"/>
    </location>
</feature>
<protein>
    <recommendedName>
        <fullName evidence="1">Helix-turn-helix domain-containing protein</fullName>
    </recommendedName>
</protein>
<dbReference type="EMBL" id="AP018929">
    <property type="protein sequence ID" value="BBG24331.1"/>
    <property type="molecule type" value="Genomic_DNA"/>
</dbReference>
<name>A0A510DVS8_9CREN</name>
<evidence type="ECO:0000313" key="2">
    <source>
        <dbReference type="EMBL" id="BBG24331.1"/>
    </source>
</evidence>
<dbReference type="RefSeq" id="WP_054845014.1">
    <property type="nucleotide sequence ID" value="NZ_AP018929.1"/>
</dbReference>